<dbReference type="PANTHER" id="PTHR43248:SF2">
    <property type="entry name" value="PROLYL AMINOPEPTIDASE"/>
    <property type="match status" value="1"/>
</dbReference>
<evidence type="ECO:0000259" key="4">
    <source>
        <dbReference type="Pfam" id="PF00561"/>
    </source>
</evidence>
<protein>
    <submittedName>
        <fullName evidence="5">Alpha/beta fold hydrolase</fullName>
    </submittedName>
</protein>
<evidence type="ECO:0000256" key="3">
    <source>
        <dbReference type="SAM" id="MobiDB-lite"/>
    </source>
</evidence>
<sequence>MCAGARGSPVRRVPPGASGVPHARSAPVRRQHRLARVPVRFAVRGRADIDVSVRAGVRRVGGVPYAPGDRGAITTRPGAVAPAPGGTAAPSHPFGRTRTGGGGAEEPRGSRVRCGAGPSGPSFRSPAHPIRTRTRTARGAPAVNVAYRHSGFAVTEHTLDVPLDHTRPDGEAITLFAREVTAAGREDEDLPRLLWLQGGPGHRAERPDAPGAWLRRALRDHRVVLMDQRGTGRSTPADRHTLAVHPDAAATAEYLTHFRADSIVRDAELLRRHLAADGEEDRPWTVLGQSFGGFCVLTYLSLAPEGLEKAMVTGGLPSLTAHADDVYRAAHARVLDHNARYVGRYPDDRRRMDEIAAHLAERDVRMPTGERLTVRRFQTLGITLGAASTFDRLHYLLETAFVPGARGPELSDTFLRGVESAVSFAEHPLYAVLHEAIYAQGGRPTAWSAHRVREEFPAFDASRGGPLHLTGETVHPWHFEEDPSLVPLREAAHLLAERTDWPPLYDLDRLADNRVPVVAAVYHDDMYVDREHSLRTAAHVRGLRPWITNAHAHDGVRVDPGVYDRLSAMTRGEV</sequence>
<feature type="compositionally biased region" description="Low complexity" evidence="3">
    <location>
        <begin position="81"/>
        <end position="90"/>
    </location>
</feature>
<dbReference type="Gene3D" id="3.40.50.1820">
    <property type="entry name" value="alpha/beta hydrolase"/>
    <property type="match status" value="1"/>
</dbReference>
<accession>A0A6G2B713</accession>
<feature type="region of interest" description="Disordered" evidence="3">
    <location>
        <begin position="81"/>
        <end position="129"/>
    </location>
</feature>
<dbReference type="InterPro" id="IPR051601">
    <property type="entry name" value="Serine_prot/Carboxylest_S33"/>
</dbReference>
<reference evidence="5 6" key="1">
    <citation type="submission" date="2019-11" db="EMBL/GenBank/DDBJ databases">
        <authorList>
            <person name="Yuan L."/>
        </authorList>
    </citation>
    <scope>NUCLEOTIDE SEQUENCE [LARGE SCALE GENOMIC DNA]</scope>
    <source>
        <strain evidence="5 6">TRM43335</strain>
    </source>
</reference>
<dbReference type="InterPro" id="IPR029058">
    <property type="entry name" value="AB_hydrolase_fold"/>
</dbReference>
<comment type="caution">
    <text evidence="5">The sequence shown here is derived from an EMBL/GenBank/DDBJ whole genome shotgun (WGS) entry which is preliminary data.</text>
</comment>
<dbReference type="AlphaFoldDB" id="A0A6G2B713"/>
<proteinExistence type="inferred from homology"/>
<feature type="domain" description="AB hydrolase-1" evidence="4">
    <location>
        <begin position="192"/>
        <end position="389"/>
    </location>
</feature>
<dbReference type="GO" id="GO:0004177">
    <property type="term" value="F:aminopeptidase activity"/>
    <property type="evidence" value="ECO:0007669"/>
    <property type="project" value="UniProtKB-EC"/>
</dbReference>
<dbReference type="PANTHER" id="PTHR43248">
    <property type="entry name" value="2-SUCCINYL-6-HYDROXY-2,4-CYCLOHEXADIENE-1-CARBOXYLATE SYNTHASE"/>
    <property type="match status" value="1"/>
</dbReference>
<evidence type="ECO:0000313" key="6">
    <source>
        <dbReference type="Proteomes" id="UP000473014"/>
    </source>
</evidence>
<dbReference type="InterPro" id="IPR002410">
    <property type="entry name" value="Peptidase_S33"/>
</dbReference>
<dbReference type="PRINTS" id="PR00793">
    <property type="entry name" value="PROAMNOPTASE"/>
</dbReference>
<comment type="similarity">
    <text evidence="1">Belongs to the peptidase S33 family.</text>
</comment>
<evidence type="ECO:0000313" key="5">
    <source>
        <dbReference type="EMBL" id="MTE17916.1"/>
    </source>
</evidence>
<dbReference type="Pfam" id="PF00561">
    <property type="entry name" value="Abhydrolase_1"/>
    <property type="match status" value="1"/>
</dbReference>
<dbReference type="EMBL" id="WIXO01000001">
    <property type="protein sequence ID" value="MTE17916.1"/>
    <property type="molecule type" value="Genomic_DNA"/>
</dbReference>
<gene>
    <name evidence="5" type="ORF">F0L17_01955</name>
</gene>
<dbReference type="Proteomes" id="UP000473014">
    <property type="component" value="Unassembled WGS sequence"/>
</dbReference>
<dbReference type="InterPro" id="IPR000073">
    <property type="entry name" value="AB_hydrolase_1"/>
</dbReference>
<dbReference type="GO" id="GO:0006508">
    <property type="term" value="P:proteolysis"/>
    <property type="evidence" value="ECO:0007669"/>
    <property type="project" value="InterPro"/>
</dbReference>
<dbReference type="OrthoDB" id="9796770at2"/>
<keyword evidence="2 5" id="KW-0378">Hydrolase</keyword>
<name>A0A6G2B713_9ACTN</name>
<dbReference type="SUPFAM" id="SSF53474">
    <property type="entry name" value="alpha/beta-Hydrolases"/>
    <property type="match status" value="1"/>
</dbReference>
<evidence type="ECO:0000256" key="1">
    <source>
        <dbReference type="ARBA" id="ARBA00010088"/>
    </source>
</evidence>
<feature type="region of interest" description="Disordered" evidence="3">
    <location>
        <begin position="1"/>
        <end position="31"/>
    </location>
</feature>
<keyword evidence="6" id="KW-1185">Reference proteome</keyword>
<evidence type="ECO:0000256" key="2">
    <source>
        <dbReference type="ARBA" id="ARBA00022801"/>
    </source>
</evidence>
<organism evidence="5 6">
    <name type="scientific">Streptomyces taklimakanensis</name>
    <dbReference type="NCBI Taxonomy" id="2569853"/>
    <lineage>
        <taxon>Bacteria</taxon>
        <taxon>Bacillati</taxon>
        <taxon>Actinomycetota</taxon>
        <taxon>Actinomycetes</taxon>
        <taxon>Kitasatosporales</taxon>
        <taxon>Streptomycetaceae</taxon>
        <taxon>Streptomyces</taxon>
    </lineage>
</organism>